<dbReference type="PANTHER" id="PTHR40624">
    <property type="entry name" value="BIOSYNTHESIS MONOOXYGENASE, PUTATIVE (AFU_ORTHOLOGUE AFUA_1G12025)-RELATED"/>
    <property type="match status" value="1"/>
</dbReference>
<feature type="domain" description="ABM" evidence="2">
    <location>
        <begin position="43"/>
        <end position="112"/>
    </location>
</feature>
<reference evidence="3" key="1">
    <citation type="submission" date="2023-01" db="EMBL/GenBank/DDBJ databases">
        <title>Metagenome sequencing of chrysophaentin producing Chrysophaeum taylorii.</title>
        <authorList>
            <person name="Davison J."/>
            <person name="Bewley C."/>
        </authorList>
    </citation>
    <scope>NUCLEOTIDE SEQUENCE</scope>
    <source>
        <strain evidence="3">NIES-1699</strain>
    </source>
</reference>
<dbReference type="InterPro" id="IPR011008">
    <property type="entry name" value="Dimeric_a/b-barrel"/>
</dbReference>
<dbReference type="PANTHER" id="PTHR40624:SF1">
    <property type="entry name" value="BIOSYNTHESIS MONOOXYGENASE, PUTATIVE (AFU_ORTHOLOGUE AFUA_1G12025)-RELATED"/>
    <property type="match status" value="1"/>
</dbReference>
<name>A0AAD7UBP9_9STRA</name>
<dbReference type="Gene3D" id="3.30.70.100">
    <property type="match status" value="1"/>
</dbReference>
<gene>
    <name evidence="3" type="ORF">CTAYLR_007952</name>
</gene>
<sequence>MMRRGPLLFLLVGVVLGLVLANLRAQRHNEKAAFVLLVDIEFASEDDRDTALRHWRPVADHCRDNEPGTLTYEAAVSDSDPRRIVFLERYADKHTSYLKIHKSSQPFLKFRKKLADMNPIIKGHSYVATDIGFI</sequence>
<keyword evidence="1" id="KW-0732">Signal</keyword>
<dbReference type="Proteomes" id="UP001230188">
    <property type="component" value="Unassembled WGS sequence"/>
</dbReference>
<keyword evidence="4" id="KW-1185">Reference proteome</keyword>
<feature type="signal peptide" evidence="1">
    <location>
        <begin position="1"/>
        <end position="21"/>
    </location>
</feature>
<protein>
    <recommendedName>
        <fullName evidence="2">ABM domain-containing protein</fullName>
    </recommendedName>
</protein>
<dbReference type="AlphaFoldDB" id="A0AAD7UBP9"/>
<proteinExistence type="predicted"/>
<dbReference type="EMBL" id="JAQMWT010000457">
    <property type="protein sequence ID" value="KAJ8601027.1"/>
    <property type="molecule type" value="Genomic_DNA"/>
</dbReference>
<dbReference type="SUPFAM" id="SSF54909">
    <property type="entry name" value="Dimeric alpha+beta barrel"/>
    <property type="match status" value="1"/>
</dbReference>
<comment type="caution">
    <text evidence="3">The sequence shown here is derived from an EMBL/GenBank/DDBJ whole genome shotgun (WGS) entry which is preliminary data.</text>
</comment>
<accession>A0AAD7UBP9</accession>
<evidence type="ECO:0000259" key="2">
    <source>
        <dbReference type="Pfam" id="PF03992"/>
    </source>
</evidence>
<dbReference type="InterPro" id="IPR007138">
    <property type="entry name" value="ABM_dom"/>
</dbReference>
<evidence type="ECO:0000313" key="4">
    <source>
        <dbReference type="Proteomes" id="UP001230188"/>
    </source>
</evidence>
<feature type="chain" id="PRO_5042211152" description="ABM domain-containing protein" evidence="1">
    <location>
        <begin position="22"/>
        <end position="134"/>
    </location>
</feature>
<evidence type="ECO:0000313" key="3">
    <source>
        <dbReference type="EMBL" id="KAJ8601027.1"/>
    </source>
</evidence>
<evidence type="ECO:0000256" key="1">
    <source>
        <dbReference type="SAM" id="SignalP"/>
    </source>
</evidence>
<organism evidence="3 4">
    <name type="scientific">Chrysophaeum taylorii</name>
    <dbReference type="NCBI Taxonomy" id="2483200"/>
    <lineage>
        <taxon>Eukaryota</taxon>
        <taxon>Sar</taxon>
        <taxon>Stramenopiles</taxon>
        <taxon>Ochrophyta</taxon>
        <taxon>Pelagophyceae</taxon>
        <taxon>Pelagomonadales</taxon>
        <taxon>Pelagomonadaceae</taxon>
        <taxon>Chrysophaeum</taxon>
    </lineage>
</organism>
<dbReference type="Pfam" id="PF03992">
    <property type="entry name" value="ABM"/>
    <property type="match status" value="1"/>
</dbReference>